<sequence>MKAKSSSLIPILLLVSIFMLPFHMFGQSDPQVITVNGIVKDQKSKKKLEYVNVSVQGTDIGTVTNSDGEFSLKIPVENKSQNLVFSHIGYKNHLYPLNNSGISNETFLLSSDSQLLDEIVIRSGDPAVIVGEAVKKIDQNYSNTATILSGFYRETVQKGKRYIDISEAVMNIYKTSYAQEVDRDGVQIYKGRRLLSPKPSDTLSVKLQGGPNLAVYGDIVKNPYPLLEKEALGFYRYKMEDPVMINDRPHYTIGFVPQVTIPEMPLFSGEIYIDQQTLTISRVEYSMDMNNKEKVSRVILKKKPSKLRFKPNEVSFIVTYNSQDGRSRINYIRNQIKFNCDWKRRLFATSYTVISEMVVTDSKPAGSEKIPSKEFFKQDQTLSDKISNFSDNNFWQAYNIIEPTESLESAVVKLKKQYKD</sequence>
<protein>
    <submittedName>
        <fullName evidence="1">CarboxypepD_reg-like domain-containing protein</fullName>
    </submittedName>
</protein>
<organism evidence="1 2">
    <name type="scientific">Dysgonomonas macrotermitis</name>
    <dbReference type="NCBI Taxonomy" id="1346286"/>
    <lineage>
        <taxon>Bacteria</taxon>
        <taxon>Pseudomonadati</taxon>
        <taxon>Bacteroidota</taxon>
        <taxon>Bacteroidia</taxon>
        <taxon>Bacteroidales</taxon>
        <taxon>Dysgonomonadaceae</taxon>
        <taxon>Dysgonomonas</taxon>
    </lineage>
</organism>
<accession>A0A1M5F3S7</accession>
<reference evidence="2" key="1">
    <citation type="submission" date="2016-11" db="EMBL/GenBank/DDBJ databases">
        <authorList>
            <person name="Varghese N."/>
            <person name="Submissions S."/>
        </authorList>
    </citation>
    <scope>NUCLEOTIDE SEQUENCE [LARGE SCALE GENOMIC DNA]</scope>
    <source>
        <strain evidence="2">DSM 27370</strain>
    </source>
</reference>
<dbReference type="AlphaFoldDB" id="A0A1M5F3S7"/>
<gene>
    <name evidence="1" type="ORF">SAMN05444362_11143</name>
</gene>
<dbReference type="OrthoDB" id="1489599at2"/>
<name>A0A1M5F3S7_9BACT</name>
<dbReference type="InterPro" id="IPR008969">
    <property type="entry name" value="CarboxyPept-like_regulatory"/>
</dbReference>
<dbReference type="EMBL" id="FQUC01000011">
    <property type="protein sequence ID" value="SHF86177.1"/>
    <property type="molecule type" value="Genomic_DNA"/>
</dbReference>
<evidence type="ECO:0000313" key="1">
    <source>
        <dbReference type="EMBL" id="SHF86177.1"/>
    </source>
</evidence>
<dbReference type="Gene3D" id="2.60.40.1120">
    <property type="entry name" value="Carboxypeptidase-like, regulatory domain"/>
    <property type="match status" value="1"/>
</dbReference>
<dbReference type="Proteomes" id="UP000184480">
    <property type="component" value="Unassembled WGS sequence"/>
</dbReference>
<evidence type="ECO:0000313" key="2">
    <source>
        <dbReference type="Proteomes" id="UP000184480"/>
    </source>
</evidence>
<dbReference type="SUPFAM" id="SSF49464">
    <property type="entry name" value="Carboxypeptidase regulatory domain-like"/>
    <property type="match status" value="1"/>
</dbReference>
<dbReference type="RefSeq" id="WP_062179082.1">
    <property type="nucleotide sequence ID" value="NZ_BBXL01000006.1"/>
</dbReference>
<proteinExistence type="predicted"/>
<dbReference type="Pfam" id="PF13715">
    <property type="entry name" value="CarbopepD_reg_2"/>
    <property type="match status" value="1"/>
</dbReference>
<dbReference type="STRING" id="1346286.SAMN05444362_11143"/>
<keyword evidence="2" id="KW-1185">Reference proteome</keyword>